<dbReference type="EMBL" id="JBBPBN010000023">
    <property type="protein sequence ID" value="KAK9011348.1"/>
    <property type="molecule type" value="Genomic_DNA"/>
</dbReference>
<proteinExistence type="predicted"/>
<protein>
    <submittedName>
        <fullName evidence="1">Uncharacterized protein</fullName>
    </submittedName>
</protein>
<accession>A0ABR2REV5</accession>
<comment type="caution">
    <text evidence="1">The sequence shown here is derived from an EMBL/GenBank/DDBJ whole genome shotgun (WGS) entry which is preliminary data.</text>
</comment>
<name>A0ABR2REV5_9ROSI</name>
<evidence type="ECO:0000313" key="1">
    <source>
        <dbReference type="EMBL" id="KAK9011348.1"/>
    </source>
</evidence>
<dbReference type="Proteomes" id="UP001396334">
    <property type="component" value="Unassembled WGS sequence"/>
</dbReference>
<gene>
    <name evidence="1" type="ORF">V6N11_044200</name>
</gene>
<sequence>MPTIVTRMLDASIDDLELYMQDINVVERELSESTKHKSAAVASYNTEPCTLGRLVISTIGIDFDVVVWRVASDCELLGS</sequence>
<keyword evidence="2" id="KW-1185">Reference proteome</keyword>
<organism evidence="1 2">
    <name type="scientific">Hibiscus sabdariffa</name>
    <name type="common">roselle</name>
    <dbReference type="NCBI Taxonomy" id="183260"/>
    <lineage>
        <taxon>Eukaryota</taxon>
        <taxon>Viridiplantae</taxon>
        <taxon>Streptophyta</taxon>
        <taxon>Embryophyta</taxon>
        <taxon>Tracheophyta</taxon>
        <taxon>Spermatophyta</taxon>
        <taxon>Magnoliopsida</taxon>
        <taxon>eudicotyledons</taxon>
        <taxon>Gunneridae</taxon>
        <taxon>Pentapetalae</taxon>
        <taxon>rosids</taxon>
        <taxon>malvids</taxon>
        <taxon>Malvales</taxon>
        <taxon>Malvaceae</taxon>
        <taxon>Malvoideae</taxon>
        <taxon>Hibiscus</taxon>
    </lineage>
</organism>
<evidence type="ECO:0000313" key="2">
    <source>
        <dbReference type="Proteomes" id="UP001396334"/>
    </source>
</evidence>
<reference evidence="1 2" key="1">
    <citation type="journal article" date="2024" name="G3 (Bethesda)">
        <title>Genome assembly of Hibiscus sabdariffa L. provides insights into metabolisms of medicinal natural products.</title>
        <authorList>
            <person name="Kim T."/>
        </authorList>
    </citation>
    <scope>NUCLEOTIDE SEQUENCE [LARGE SCALE GENOMIC DNA]</scope>
    <source>
        <strain evidence="1">TK-2024</strain>
        <tissue evidence="1">Old leaves</tissue>
    </source>
</reference>